<accession>A0A1C4U811</accession>
<protein>
    <recommendedName>
        <fullName evidence="4">Thioredoxin domain-containing protein</fullName>
    </recommendedName>
</protein>
<dbReference type="AlphaFoldDB" id="A0A1C4U811"/>
<evidence type="ECO:0000313" key="2">
    <source>
        <dbReference type="EMBL" id="SCE67791.1"/>
    </source>
</evidence>
<proteinExistence type="predicted"/>
<keyword evidence="1" id="KW-1133">Transmembrane helix</keyword>
<evidence type="ECO:0008006" key="4">
    <source>
        <dbReference type="Google" id="ProtNLM"/>
    </source>
</evidence>
<dbReference type="Gene3D" id="3.40.30.10">
    <property type="entry name" value="Glutaredoxin"/>
    <property type="match status" value="1"/>
</dbReference>
<dbReference type="SUPFAM" id="SSF52833">
    <property type="entry name" value="Thioredoxin-like"/>
    <property type="match status" value="1"/>
</dbReference>
<feature type="transmembrane region" description="Helical" evidence="1">
    <location>
        <begin position="6"/>
        <end position="28"/>
    </location>
</feature>
<organism evidence="2 3">
    <name type="scientific">Micromonospora purpureochromogenes</name>
    <dbReference type="NCBI Taxonomy" id="47872"/>
    <lineage>
        <taxon>Bacteria</taxon>
        <taxon>Bacillati</taxon>
        <taxon>Actinomycetota</taxon>
        <taxon>Actinomycetes</taxon>
        <taxon>Micromonosporales</taxon>
        <taxon>Micromonosporaceae</taxon>
        <taxon>Micromonospora</taxon>
    </lineage>
</organism>
<name>A0A1C4U811_9ACTN</name>
<dbReference type="InterPro" id="IPR036249">
    <property type="entry name" value="Thioredoxin-like_sf"/>
</dbReference>
<reference evidence="2 3" key="1">
    <citation type="submission" date="2016-06" db="EMBL/GenBank/DDBJ databases">
        <authorList>
            <person name="Kjaerup R.B."/>
            <person name="Dalgaard T.S."/>
            <person name="Juul-Madsen H.R."/>
        </authorList>
    </citation>
    <scope>NUCLEOTIDE SEQUENCE [LARGE SCALE GENOMIC DNA]</scope>
    <source>
        <strain evidence="2 3">DSM 43821</strain>
    </source>
</reference>
<sequence>MGTTILGAVVAVMSLVLLGNVALTLAVVRRLRELESGRRTEPDSALPATGRRIGPFALPTLDGGQVHDEDFHSGSSLAVFLMPGCGPCAEVLRALHAAPADPGPLIVFVLGDVAETETREVLSDLPERARVVVVGTGDTTVAEAFGVTAYPAVLRIVDGAVAFASNRLAAAEPAGAGGRA</sequence>
<keyword evidence="1" id="KW-0812">Transmembrane</keyword>
<dbReference type="EMBL" id="LT607410">
    <property type="protein sequence ID" value="SCE67791.1"/>
    <property type="molecule type" value="Genomic_DNA"/>
</dbReference>
<evidence type="ECO:0000313" key="3">
    <source>
        <dbReference type="Proteomes" id="UP000198228"/>
    </source>
</evidence>
<gene>
    <name evidence="2" type="ORF">GA0074696_0178</name>
</gene>
<evidence type="ECO:0000256" key="1">
    <source>
        <dbReference type="SAM" id="Phobius"/>
    </source>
</evidence>
<dbReference type="RefSeq" id="WP_088959325.1">
    <property type="nucleotide sequence ID" value="NZ_LT607410.1"/>
</dbReference>
<dbReference type="Proteomes" id="UP000198228">
    <property type="component" value="Chromosome I"/>
</dbReference>
<keyword evidence="1" id="KW-0472">Membrane</keyword>